<protein>
    <submittedName>
        <fullName evidence="1">Uncharacterized protein</fullName>
    </submittedName>
</protein>
<dbReference type="RefSeq" id="WP_345094095.1">
    <property type="nucleotide sequence ID" value="NZ_BAABCS010000018.1"/>
</dbReference>
<sequence>MKNQLKALDEVIDNFTEEEKQIMEDNRFPYIFSKAWMYLKKGPEIYRKHDSFQQPPSDFDDEELQILTDGCNQILRGVGMTENNPFTNLDVFGFYNLFRLFHFDNIDRKTNHYFTLNGKPGILDCITFQHYVDDSQVIYYNFCEFPKK</sequence>
<keyword evidence="2" id="KW-1185">Reference proteome</keyword>
<organism evidence="1 2">
    <name type="scientific">Flavobacterium chungnamense</name>
    <dbReference type="NCBI Taxonomy" id="706182"/>
    <lineage>
        <taxon>Bacteria</taxon>
        <taxon>Pseudomonadati</taxon>
        <taxon>Bacteroidota</taxon>
        <taxon>Flavobacteriia</taxon>
        <taxon>Flavobacteriales</taxon>
        <taxon>Flavobacteriaceae</taxon>
        <taxon>Flavobacterium</taxon>
    </lineage>
</organism>
<dbReference type="Proteomes" id="UP001500426">
    <property type="component" value="Unassembled WGS sequence"/>
</dbReference>
<comment type="caution">
    <text evidence="1">The sequence shown here is derived from an EMBL/GenBank/DDBJ whole genome shotgun (WGS) entry which is preliminary data.</text>
</comment>
<proteinExistence type="predicted"/>
<dbReference type="EMBL" id="BAABCS010000018">
    <property type="protein sequence ID" value="GAA4053397.1"/>
    <property type="molecule type" value="Genomic_DNA"/>
</dbReference>
<evidence type="ECO:0000313" key="2">
    <source>
        <dbReference type="Proteomes" id="UP001500426"/>
    </source>
</evidence>
<name>A0ABP7UUS0_9FLAO</name>
<evidence type="ECO:0000313" key="1">
    <source>
        <dbReference type="EMBL" id="GAA4053397.1"/>
    </source>
</evidence>
<reference evidence="2" key="1">
    <citation type="journal article" date="2019" name="Int. J. Syst. Evol. Microbiol.">
        <title>The Global Catalogue of Microorganisms (GCM) 10K type strain sequencing project: providing services to taxonomists for standard genome sequencing and annotation.</title>
        <authorList>
            <consortium name="The Broad Institute Genomics Platform"/>
            <consortium name="The Broad Institute Genome Sequencing Center for Infectious Disease"/>
            <person name="Wu L."/>
            <person name="Ma J."/>
        </authorList>
    </citation>
    <scope>NUCLEOTIDE SEQUENCE [LARGE SCALE GENOMIC DNA]</scope>
    <source>
        <strain evidence="2">JCM 17068</strain>
    </source>
</reference>
<gene>
    <name evidence="1" type="ORF">GCM10022388_19780</name>
</gene>
<accession>A0ABP7UUS0</accession>